<evidence type="ECO:0000259" key="8">
    <source>
        <dbReference type="Pfam" id="PF01694"/>
    </source>
</evidence>
<feature type="transmembrane region" description="Helical" evidence="7">
    <location>
        <begin position="68"/>
        <end position="91"/>
    </location>
</feature>
<keyword evidence="5 7" id="KW-1133">Transmembrane helix</keyword>
<dbReference type="Proteomes" id="UP001620461">
    <property type="component" value="Unassembled WGS sequence"/>
</dbReference>
<keyword evidence="10" id="KW-1185">Reference proteome</keyword>
<dbReference type="InterPro" id="IPR050925">
    <property type="entry name" value="Rhomboid_protease_S54"/>
</dbReference>
<evidence type="ECO:0000256" key="4">
    <source>
        <dbReference type="ARBA" id="ARBA00022801"/>
    </source>
</evidence>
<sequence length="205" mass="22040">MHAPAETLRFERMTDVLRRTPCTTLWLVAIWVIFFVELITHAPGNQAMLMRLGALPVTGIVHGQYWRLLTYALLHSAWWHIGLNTLGLWICGPVVERALGPRATLVISVAGAILGGVAILLVHHNGPASIELGASGALFALLGAGLVSTWRRPGISLSSYRRLRAILIVGLAISFTPEVSMAAHLGGLASGMALAWMWRAKAALG</sequence>
<feature type="transmembrane region" description="Helical" evidence="7">
    <location>
        <begin position="21"/>
        <end position="42"/>
    </location>
</feature>
<evidence type="ECO:0000256" key="2">
    <source>
        <dbReference type="ARBA" id="ARBA00009045"/>
    </source>
</evidence>
<protein>
    <submittedName>
        <fullName evidence="9">Rhomboid family intramembrane serine protease</fullName>
    </submittedName>
</protein>
<proteinExistence type="inferred from homology"/>
<feature type="transmembrane region" description="Helical" evidence="7">
    <location>
        <begin position="159"/>
        <end position="175"/>
    </location>
</feature>
<gene>
    <name evidence="9" type="ORF">ISP15_11840</name>
</gene>
<dbReference type="GO" id="GO:0006508">
    <property type="term" value="P:proteolysis"/>
    <property type="evidence" value="ECO:0007669"/>
    <property type="project" value="UniProtKB-KW"/>
</dbReference>
<keyword evidence="3 7" id="KW-0812">Transmembrane</keyword>
<reference evidence="9 10" key="1">
    <citation type="submission" date="2020-10" db="EMBL/GenBank/DDBJ databases">
        <title>Phylogeny of dyella-like bacteria.</title>
        <authorList>
            <person name="Fu J."/>
        </authorList>
    </citation>
    <scope>NUCLEOTIDE SEQUENCE [LARGE SCALE GENOMIC DNA]</scope>
    <source>
        <strain evidence="9 10">JP1</strain>
    </source>
</reference>
<dbReference type="Pfam" id="PF01694">
    <property type="entry name" value="Rhomboid"/>
    <property type="match status" value="1"/>
</dbReference>
<comment type="caution">
    <text evidence="9">The sequence shown here is derived from an EMBL/GenBank/DDBJ whole genome shotgun (WGS) entry which is preliminary data.</text>
</comment>
<evidence type="ECO:0000256" key="7">
    <source>
        <dbReference type="SAM" id="Phobius"/>
    </source>
</evidence>
<accession>A0ABW8JL65</accession>
<dbReference type="EMBL" id="JADIKJ010000012">
    <property type="protein sequence ID" value="MFK2901030.1"/>
    <property type="molecule type" value="Genomic_DNA"/>
</dbReference>
<dbReference type="InterPro" id="IPR022764">
    <property type="entry name" value="Peptidase_S54_rhomboid_dom"/>
</dbReference>
<evidence type="ECO:0000313" key="10">
    <source>
        <dbReference type="Proteomes" id="UP001620461"/>
    </source>
</evidence>
<dbReference type="RefSeq" id="WP_404547557.1">
    <property type="nucleotide sequence ID" value="NZ_JADIKJ010000012.1"/>
</dbReference>
<feature type="transmembrane region" description="Helical" evidence="7">
    <location>
        <begin position="103"/>
        <end position="122"/>
    </location>
</feature>
<evidence type="ECO:0000256" key="6">
    <source>
        <dbReference type="ARBA" id="ARBA00023136"/>
    </source>
</evidence>
<comment type="subcellular location">
    <subcellularLocation>
        <location evidence="1">Membrane</location>
        <topology evidence="1">Multi-pass membrane protein</topology>
    </subcellularLocation>
</comment>
<feature type="domain" description="Peptidase S54 rhomboid" evidence="8">
    <location>
        <begin position="63"/>
        <end position="198"/>
    </location>
</feature>
<dbReference type="PANTHER" id="PTHR43731:SF14">
    <property type="entry name" value="PRESENILIN-ASSOCIATED RHOMBOID-LIKE PROTEIN, MITOCHONDRIAL"/>
    <property type="match status" value="1"/>
</dbReference>
<evidence type="ECO:0000313" key="9">
    <source>
        <dbReference type="EMBL" id="MFK2901030.1"/>
    </source>
</evidence>
<dbReference type="PANTHER" id="PTHR43731">
    <property type="entry name" value="RHOMBOID PROTEASE"/>
    <property type="match status" value="1"/>
</dbReference>
<dbReference type="InterPro" id="IPR035952">
    <property type="entry name" value="Rhomboid-like_sf"/>
</dbReference>
<dbReference type="SUPFAM" id="SSF144091">
    <property type="entry name" value="Rhomboid-like"/>
    <property type="match status" value="1"/>
</dbReference>
<evidence type="ECO:0000256" key="5">
    <source>
        <dbReference type="ARBA" id="ARBA00022989"/>
    </source>
</evidence>
<name>A0ABW8JL65_9GAMM</name>
<dbReference type="GO" id="GO:0008233">
    <property type="term" value="F:peptidase activity"/>
    <property type="evidence" value="ECO:0007669"/>
    <property type="project" value="UniProtKB-KW"/>
</dbReference>
<organism evidence="9 10">
    <name type="scientific">Dyella jejuensis</name>
    <dbReference type="NCBI Taxonomy" id="1432009"/>
    <lineage>
        <taxon>Bacteria</taxon>
        <taxon>Pseudomonadati</taxon>
        <taxon>Pseudomonadota</taxon>
        <taxon>Gammaproteobacteria</taxon>
        <taxon>Lysobacterales</taxon>
        <taxon>Rhodanobacteraceae</taxon>
        <taxon>Dyella</taxon>
    </lineage>
</organism>
<keyword evidence="9" id="KW-0645">Protease</keyword>
<feature type="transmembrane region" description="Helical" evidence="7">
    <location>
        <begin position="128"/>
        <end position="147"/>
    </location>
</feature>
<evidence type="ECO:0000256" key="3">
    <source>
        <dbReference type="ARBA" id="ARBA00022692"/>
    </source>
</evidence>
<keyword evidence="6 7" id="KW-0472">Membrane</keyword>
<comment type="similarity">
    <text evidence="2">Belongs to the peptidase S54 family.</text>
</comment>
<evidence type="ECO:0000256" key="1">
    <source>
        <dbReference type="ARBA" id="ARBA00004141"/>
    </source>
</evidence>
<keyword evidence="4" id="KW-0378">Hydrolase</keyword>
<dbReference type="Gene3D" id="1.20.1540.10">
    <property type="entry name" value="Rhomboid-like"/>
    <property type="match status" value="1"/>
</dbReference>